<proteinExistence type="predicted"/>
<dbReference type="OrthoDB" id="47813at2759"/>
<dbReference type="Proteomes" id="UP000266841">
    <property type="component" value="Unassembled WGS sequence"/>
</dbReference>
<organism evidence="2 3">
    <name type="scientific">Thalassiosira oceanica</name>
    <name type="common">Marine diatom</name>
    <dbReference type="NCBI Taxonomy" id="159749"/>
    <lineage>
        <taxon>Eukaryota</taxon>
        <taxon>Sar</taxon>
        <taxon>Stramenopiles</taxon>
        <taxon>Ochrophyta</taxon>
        <taxon>Bacillariophyta</taxon>
        <taxon>Coscinodiscophyceae</taxon>
        <taxon>Thalassiosirophycidae</taxon>
        <taxon>Thalassiosirales</taxon>
        <taxon>Thalassiosiraceae</taxon>
        <taxon>Thalassiosira</taxon>
    </lineage>
</organism>
<dbReference type="InterPro" id="IPR012668">
    <property type="entry name" value="CHP02466"/>
</dbReference>
<gene>
    <name evidence="2" type="ORF">THAOC_22188</name>
</gene>
<dbReference type="AlphaFoldDB" id="K0RXQ7"/>
<comment type="caution">
    <text evidence="2">The sequence shown here is derived from an EMBL/GenBank/DDBJ whole genome shotgun (WGS) entry which is preliminary data.</text>
</comment>
<feature type="region of interest" description="Disordered" evidence="1">
    <location>
        <begin position="83"/>
        <end position="126"/>
    </location>
</feature>
<accession>K0RXQ7</accession>
<reference evidence="2 3" key="1">
    <citation type="journal article" date="2012" name="Genome Biol.">
        <title>Genome and low-iron response of an oceanic diatom adapted to chronic iron limitation.</title>
        <authorList>
            <person name="Lommer M."/>
            <person name="Specht M."/>
            <person name="Roy A.S."/>
            <person name="Kraemer L."/>
            <person name="Andreson R."/>
            <person name="Gutowska M.A."/>
            <person name="Wolf J."/>
            <person name="Bergner S.V."/>
            <person name="Schilhabel M.B."/>
            <person name="Klostermeier U.C."/>
            <person name="Beiko R.G."/>
            <person name="Rosenstiel P."/>
            <person name="Hippler M."/>
            <person name="Laroche J."/>
        </authorList>
    </citation>
    <scope>NUCLEOTIDE SEQUENCE [LARGE SCALE GENOMIC DNA]</scope>
    <source>
        <strain evidence="2 3">CCMP1005</strain>
    </source>
</reference>
<name>K0RXQ7_THAOC</name>
<feature type="compositionally biased region" description="Basic residues" evidence="1">
    <location>
        <begin position="102"/>
        <end position="111"/>
    </location>
</feature>
<dbReference type="Gene3D" id="2.60.120.620">
    <property type="entry name" value="q2cbj1_9rhob like domain"/>
    <property type="match status" value="1"/>
</dbReference>
<keyword evidence="3" id="KW-1185">Reference proteome</keyword>
<evidence type="ECO:0000256" key="1">
    <source>
        <dbReference type="SAM" id="MobiDB-lite"/>
    </source>
</evidence>
<sequence>MDFRQRFPWYAFDPRSASRSDAEASKILLSMHPYHIRIRRLWGGRVPVLTTNLVGSGSVCGKFNDSLTGAAIRAFDTFDALGTPHHRAGPGQVGDDETSSSPRRRRLRGPRKSGATSFNGDASQVGGGGVTRNDVFFARQQNRGFRLAFPSIASSAEARLLEQEHAVNAMLRYLDEFDSPGARSVAGELSTTQSSLSVDLWAAVQRGPGARHADHVHEGAIVSGVYYSCCPDGCAPLVLKGRESLESNGIATTSLHSEEALDDEIEIHPTEGQLVLFPPWVLHGVPPSTDAENERPRVSWAFNLTARRANIDAWGVTLPAERTLY</sequence>
<evidence type="ECO:0000313" key="3">
    <source>
        <dbReference type="Proteomes" id="UP000266841"/>
    </source>
</evidence>
<dbReference type="eggNOG" id="ENOG502T22X">
    <property type="taxonomic scope" value="Eukaryota"/>
</dbReference>
<evidence type="ECO:0000313" key="2">
    <source>
        <dbReference type="EMBL" id="EJK57740.1"/>
    </source>
</evidence>
<dbReference type="EMBL" id="AGNL01027174">
    <property type="protein sequence ID" value="EJK57740.1"/>
    <property type="molecule type" value="Genomic_DNA"/>
</dbReference>
<protein>
    <recommendedName>
        <fullName evidence="4">Fe2OG dioxygenase domain-containing protein</fullName>
    </recommendedName>
</protein>
<dbReference type="Pfam" id="PF13759">
    <property type="entry name" value="2OG-FeII_Oxy_5"/>
    <property type="match status" value="1"/>
</dbReference>
<evidence type="ECO:0008006" key="4">
    <source>
        <dbReference type="Google" id="ProtNLM"/>
    </source>
</evidence>